<evidence type="ECO:0000259" key="2">
    <source>
        <dbReference type="Pfam" id="PF02771"/>
    </source>
</evidence>
<feature type="non-terminal residue" evidence="3">
    <location>
        <position position="268"/>
    </location>
</feature>
<evidence type="ECO:0000313" key="3">
    <source>
        <dbReference type="EMBL" id="SVD51883.1"/>
    </source>
</evidence>
<feature type="domain" description="Acyl-CoA dehydrogenase/oxidase N-terminal" evidence="2">
    <location>
        <begin position="37"/>
        <end position="156"/>
    </location>
</feature>
<proteinExistence type="predicted"/>
<dbReference type="InterPro" id="IPR013786">
    <property type="entry name" value="AcylCoA_DH/ox_N"/>
</dbReference>
<evidence type="ECO:0008006" key="4">
    <source>
        <dbReference type="Google" id="ProtNLM"/>
    </source>
</evidence>
<dbReference type="GO" id="GO:0050660">
    <property type="term" value="F:flavin adenine dinucleotide binding"/>
    <property type="evidence" value="ECO:0007669"/>
    <property type="project" value="InterPro"/>
</dbReference>
<dbReference type="InterPro" id="IPR037069">
    <property type="entry name" value="AcylCoA_DH/ox_N_sf"/>
</dbReference>
<gene>
    <name evidence="3" type="ORF">METZ01_LOCUS404737</name>
</gene>
<accession>A0A382VZF3</accession>
<dbReference type="PANTHER" id="PTHR42803:SF1">
    <property type="entry name" value="BROAD-SPECIFICITY LINEAR ACYL-COA DEHYDROGENASE FADE5"/>
    <property type="match status" value="1"/>
</dbReference>
<dbReference type="InterPro" id="IPR046373">
    <property type="entry name" value="Acyl-CoA_Oxase/DH_mid-dom_sf"/>
</dbReference>
<dbReference type="AlphaFoldDB" id="A0A382VZF3"/>
<organism evidence="3">
    <name type="scientific">marine metagenome</name>
    <dbReference type="NCBI Taxonomy" id="408172"/>
    <lineage>
        <taxon>unclassified sequences</taxon>
        <taxon>metagenomes</taxon>
        <taxon>ecological metagenomes</taxon>
    </lineage>
</organism>
<evidence type="ECO:0000259" key="1">
    <source>
        <dbReference type="Pfam" id="PF02770"/>
    </source>
</evidence>
<protein>
    <recommendedName>
        <fullName evidence="4">Acyl-CoA oxidase/dehydrogenase middle domain-containing protein</fullName>
    </recommendedName>
</protein>
<dbReference type="Pfam" id="PF02770">
    <property type="entry name" value="Acyl-CoA_dh_M"/>
    <property type="match status" value="1"/>
</dbReference>
<dbReference type="Pfam" id="PF02771">
    <property type="entry name" value="Acyl-CoA_dh_N"/>
    <property type="match status" value="1"/>
</dbReference>
<dbReference type="InterPro" id="IPR009100">
    <property type="entry name" value="AcylCoA_DH/oxidase_NM_dom_sf"/>
</dbReference>
<dbReference type="Gene3D" id="2.40.110.10">
    <property type="entry name" value="Butyryl-CoA Dehydrogenase, subunit A, domain 2"/>
    <property type="match status" value="1"/>
</dbReference>
<dbReference type="FunFam" id="2.40.110.10:FF:000031">
    <property type="entry name" value="Acyl-CoA dehydrogenase, putative"/>
    <property type="match status" value="1"/>
</dbReference>
<dbReference type="InterPro" id="IPR052166">
    <property type="entry name" value="Diverse_Acyl-CoA_DH"/>
</dbReference>
<reference evidence="3" key="1">
    <citation type="submission" date="2018-05" db="EMBL/GenBank/DDBJ databases">
        <authorList>
            <person name="Lanie J.A."/>
            <person name="Ng W.-L."/>
            <person name="Kazmierczak K.M."/>
            <person name="Andrzejewski T.M."/>
            <person name="Davidsen T.M."/>
            <person name="Wayne K.J."/>
            <person name="Tettelin H."/>
            <person name="Glass J.I."/>
            <person name="Rusch D."/>
            <person name="Podicherti R."/>
            <person name="Tsui H.-C.T."/>
            <person name="Winkler M.E."/>
        </authorList>
    </citation>
    <scope>NUCLEOTIDE SEQUENCE</scope>
</reference>
<sequence>MQVYKAPLKDYKFLIKDFLNTTSTDLVFKNSDIDQNDLDMILDEAAKLCEEVLLPINQSADAEGCIFNKGKVSTPKGFKEAYKNFVENGWQGITVEKKYGGQNLPYFMNMFLDEMISSSNMSFGLYPGLTSNAIDAIKKSASEEIKNLYLPKLSTGVWSGTMNLTEPHCGTDLGLTKTMAQPQEDGSYNITGTKIFITCGEHDLSENIIHLVLAKTPRAPEGIKGISLFVVPKIIPNEDGSLGEKNSLECGSIEKKMGINASPTCVMH</sequence>
<dbReference type="GO" id="GO:0016627">
    <property type="term" value="F:oxidoreductase activity, acting on the CH-CH group of donors"/>
    <property type="evidence" value="ECO:0007669"/>
    <property type="project" value="InterPro"/>
</dbReference>
<dbReference type="PANTHER" id="PTHR42803">
    <property type="entry name" value="ACYL-COA DEHYDROGENASE"/>
    <property type="match status" value="1"/>
</dbReference>
<dbReference type="SUPFAM" id="SSF56645">
    <property type="entry name" value="Acyl-CoA dehydrogenase NM domain-like"/>
    <property type="match status" value="1"/>
</dbReference>
<dbReference type="InterPro" id="IPR006091">
    <property type="entry name" value="Acyl-CoA_Oxase/DH_mid-dom"/>
</dbReference>
<name>A0A382VZF3_9ZZZZ</name>
<dbReference type="EMBL" id="UINC01155812">
    <property type="protein sequence ID" value="SVD51883.1"/>
    <property type="molecule type" value="Genomic_DNA"/>
</dbReference>
<feature type="domain" description="Acyl-CoA oxidase/dehydrogenase middle" evidence="1">
    <location>
        <begin position="162"/>
        <end position="267"/>
    </location>
</feature>
<dbReference type="Gene3D" id="1.10.540.10">
    <property type="entry name" value="Acyl-CoA dehydrogenase/oxidase, N-terminal domain"/>
    <property type="match status" value="1"/>
</dbReference>